<protein>
    <submittedName>
        <fullName evidence="2">Uncharacterized protein</fullName>
    </submittedName>
</protein>
<evidence type="ECO:0000313" key="2">
    <source>
        <dbReference type="EMBL" id="MBA8957707.1"/>
    </source>
</evidence>
<dbReference type="EMBL" id="JACJIA010000029">
    <property type="protein sequence ID" value="MBA8957707.1"/>
    <property type="molecule type" value="Genomic_DNA"/>
</dbReference>
<evidence type="ECO:0000313" key="3">
    <source>
        <dbReference type="Proteomes" id="UP000572680"/>
    </source>
</evidence>
<dbReference type="Proteomes" id="UP000572680">
    <property type="component" value="Unassembled WGS sequence"/>
</dbReference>
<proteinExistence type="predicted"/>
<organism evidence="2 3">
    <name type="scientific">Actinomadura namibiensis</name>
    <dbReference type="NCBI Taxonomy" id="182080"/>
    <lineage>
        <taxon>Bacteria</taxon>
        <taxon>Bacillati</taxon>
        <taxon>Actinomycetota</taxon>
        <taxon>Actinomycetes</taxon>
        <taxon>Streptosporangiales</taxon>
        <taxon>Thermomonosporaceae</taxon>
        <taxon>Actinomadura</taxon>
    </lineage>
</organism>
<gene>
    <name evidence="2" type="ORF">HNR61_009406</name>
</gene>
<sequence length="105" mass="10955">MALSSTPPGRSGSSSSSSSWSSSASSAEVSRARAVARLLVGLVVGALLALDDLVTAACGAAPVGPRLRRAAARARWALADRYRAARHPDVVDAQVVDDTELRRWL</sequence>
<dbReference type="AlphaFoldDB" id="A0A7W3M0P2"/>
<evidence type="ECO:0000256" key="1">
    <source>
        <dbReference type="SAM" id="MobiDB-lite"/>
    </source>
</evidence>
<accession>A0A7W3M0P2</accession>
<name>A0A7W3M0P2_ACTNM</name>
<feature type="region of interest" description="Disordered" evidence="1">
    <location>
        <begin position="1"/>
        <end position="23"/>
    </location>
</feature>
<reference evidence="2 3" key="1">
    <citation type="submission" date="2020-08" db="EMBL/GenBank/DDBJ databases">
        <title>Genomic Encyclopedia of Type Strains, Phase IV (KMG-IV): sequencing the most valuable type-strain genomes for metagenomic binning, comparative biology and taxonomic classification.</title>
        <authorList>
            <person name="Goeker M."/>
        </authorList>
    </citation>
    <scope>NUCLEOTIDE SEQUENCE [LARGE SCALE GENOMIC DNA]</scope>
    <source>
        <strain evidence="2 3">DSM 44197</strain>
    </source>
</reference>
<dbReference type="RefSeq" id="WP_182849503.1">
    <property type="nucleotide sequence ID" value="NZ_BAAALP010000091.1"/>
</dbReference>
<comment type="caution">
    <text evidence="2">The sequence shown here is derived from an EMBL/GenBank/DDBJ whole genome shotgun (WGS) entry which is preliminary data.</text>
</comment>
<keyword evidence="3" id="KW-1185">Reference proteome</keyword>